<keyword evidence="6 9" id="KW-0133">Cell shape</keyword>
<gene>
    <name evidence="12" type="ORF">IAC76_02880</name>
</gene>
<evidence type="ECO:0000256" key="5">
    <source>
        <dbReference type="ARBA" id="ARBA00022801"/>
    </source>
</evidence>
<dbReference type="GO" id="GO:0008360">
    <property type="term" value="P:regulation of cell shape"/>
    <property type="evidence" value="ECO:0007669"/>
    <property type="project" value="UniProtKB-UniRule"/>
</dbReference>
<evidence type="ECO:0000259" key="11">
    <source>
        <dbReference type="PROSITE" id="PS52029"/>
    </source>
</evidence>
<evidence type="ECO:0000256" key="3">
    <source>
        <dbReference type="ARBA" id="ARBA00022676"/>
    </source>
</evidence>
<dbReference type="GO" id="GO:0005576">
    <property type="term" value="C:extracellular region"/>
    <property type="evidence" value="ECO:0007669"/>
    <property type="project" value="TreeGrafter"/>
</dbReference>
<accession>A0A9D9GZ10</accession>
<evidence type="ECO:0000256" key="10">
    <source>
        <dbReference type="SAM" id="SignalP"/>
    </source>
</evidence>
<reference evidence="12" key="2">
    <citation type="journal article" date="2021" name="PeerJ">
        <title>Extensive microbial diversity within the chicken gut microbiome revealed by metagenomics and culture.</title>
        <authorList>
            <person name="Gilroy R."/>
            <person name="Ravi A."/>
            <person name="Getino M."/>
            <person name="Pursley I."/>
            <person name="Horton D.L."/>
            <person name="Alikhan N.F."/>
            <person name="Baker D."/>
            <person name="Gharbi K."/>
            <person name="Hall N."/>
            <person name="Watson M."/>
            <person name="Adriaenssens E.M."/>
            <person name="Foster-Nyarko E."/>
            <person name="Jarju S."/>
            <person name="Secka A."/>
            <person name="Antonio M."/>
            <person name="Oren A."/>
            <person name="Chaudhuri R.R."/>
            <person name="La Ragione R."/>
            <person name="Hildebrand F."/>
            <person name="Pallen M.J."/>
        </authorList>
    </citation>
    <scope>NUCLEOTIDE SEQUENCE</scope>
    <source>
        <strain evidence="12">10192</strain>
    </source>
</reference>
<comment type="caution">
    <text evidence="12">The sequence shown here is derived from an EMBL/GenBank/DDBJ whole genome shotgun (WGS) entry which is preliminary data.</text>
</comment>
<dbReference type="AlphaFoldDB" id="A0A9D9GZ10"/>
<dbReference type="Proteomes" id="UP000823632">
    <property type="component" value="Unassembled WGS sequence"/>
</dbReference>
<reference evidence="12" key="1">
    <citation type="submission" date="2020-10" db="EMBL/GenBank/DDBJ databases">
        <authorList>
            <person name="Gilroy R."/>
        </authorList>
    </citation>
    <scope>NUCLEOTIDE SEQUENCE</scope>
    <source>
        <strain evidence="12">10192</strain>
    </source>
</reference>
<evidence type="ECO:0000256" key="4">
    <source>
        <dbReference type="ARBA" id="ARBA00022679"/>
    </source>
</evidence>
<dbReference type="GO" id="GO:0071972">
    <property type="term" value="F:peptidoglycan L,D-transpeptidase activity"/>
    <property type="evidence" value="ECO:0007669"/>
    <property type="project" value="TreeGrafter"/>
</dbReference>
<evidence type="ECO:0000313" key="13">
    <source>
        <dbReference type="Proteomes" id="UP000823632"/>
    </source>
</evidence>
<dbReference type="GO" id="GO:0018104">
    <property type="term" value="P:peptidoglycan-protein cross-linking"/>
    <property type="evidence" value="ECO:0007669"/>
    <property type="project" value="TreeGrafter"/>
</dbReference>
<feature type="active site" description="Proton donor/acceptor" evidence="9">
    <location>
        <position position="171"/>
    </location>
</feature>
<dbReference type="PANTHER" id="PTHR30582:SF24">
    <property type="entry name" value="L,D-TRANSPEPTIDASE ERFK_SRFK-RELATED"/>
    <property type="match status" value="1"/>
</dbReference>
<sequence>MKITPYLGIRNTSMKNTLGALAAAAVFVAIPTGVSAQNRAADSDVFEKTAVVPPEGTTDENVLLMAPDPVIYVEGEKRFAKLVVDISQNVLYKYSDFGEPQAAFLIASGKKNTPTDTGVRIVSHIESYPYRNAPASTKRHNQPWNYGPRAIILQKLDPDTGERSSTGEFIHGNNNPASLGKYASLGCMRMDNEVIKHLVKDVYRGDIVIIKK</sequence>
<evidence type="ECO:0000256" key="7">
    <source>
        <dbReference type="ARBA" id="ARBA00022984"/>
    </source>
</evidence>
<keyword evidence="7 9" id="KW-0573">Peptidoglycan synthesis</keyword>
<keyword evidence="8 9" id="KW-0961">Cell wall biogenesis/degradation</keyword>
<dbReference type="EMBL" id="JADIND010000064">
    <property type="protein sequence ID" value="MBO8430311.1"/>
    <property type="molecule type" value="Genomic_DNA"/>
</dbReference>
<organism evidence="12 13">
    <name type="scientific">Candidatus Scatousia excrementipullorum</name>
    <dbReference type="NCBI Taxonomy" id="2840936"/>
    <lineage>
        <taxon>Bacteria</taxon>
        <taxon>Candidatus Scatousia</taxon>
    </lineage>
</organism>
<feature type="active site" description="Nucleophile" evidence="9">
    <location>
        <position position="187"/>
    </location>
</feature>
<evidence type="ECO:0000256" key="6">
    <source>
        <dbReference type="ARBA" id="ARBA00022960"/>
    </source>
</evidence>
<keyword evidence="10" id="KW-0732">Signal</keyword>
<proteinExistence type="inferred from homology"/>
<evidence type="ECO:0000313" key="12">
    <source>
        <dbReference type="EMBL" id="MBO8430311.1"/>
    </source>
</evidence>
<dbReference type="SUPFAM" id="SSF141523">
    <property type="entry name" value="L,D-transpeptidase catalytic domain-like"/>
    <property type="match status" value="1"/>
</dbReference>
<dbReference type="InterPro" id="IPR050979">
    <property type="entry name" value="LD-transpeptidase"/>
</dbReference>
<dbReference type="InterPro" id="IPR005490">
    <property type="entry name" value="LD_TPept_cat_dom"/>
</dbReference>
<feature type="chain" id="PRO_5039050669" evidence="10">
    <location>
        <begin position="37"/>
        <end position="212"/>
    </location>
</feature>
<dbReference type="GO" id="GO:0016757">
    <property type="term" value="F:glycosyltransferase activity"/>
    <property type="evidence" value="ECO:0007669"/>
    <property type="project" value="UniProtKB-KW"/>
</dbReference>
<evidence type="ECO:0000256" key="2">
    <source>
        <dbReference type="ARBA" id="ARBA00005992"/>
    </source>
</evidence>
<keyword evidence="5" id="KW-0378">Hydrolase</keyword>
<dbReference type="Pfam" id="PF03734">
    <property type="entry name" value="YkuD"/>
    <property type="match status" value="1"/>
</dbReference>
<dbReference type="PANTHER" id="PTHR30582">
    <property type="entry name" value="L,D-TRANSPEPTIDASE"/>
    <property type="match status" value="1"/>
</dbReference>
<protein>
    <submittedName>
        <fullName evidence="12">L,D-transpeptidase</fullName>
    </submittedName>
</protein>
<keyword evidence="4" id="KW-0808">Transferase</keyword>
<dbReference type="InterPro" id="IPR038063">
    <property type="entry name" value="Transpep_catalytic_dom"/>
</dbReference>
<dbReference type="GO" id="GO:0071555">
    <property type="term" value="P:cell wall organization"/>
    <property type="evidence" value="ECO:0007669"/>
    <property type="project" value="UniProtKB-UniRule"/>
</dbReference>
<comment type="similarity">
    <text evidence="2">Belongs to the YkuD family.</text>
</comment>
<feature type="signal peptide" evidence="10">
    <location>
        <begin position="1"/>
        <end position="36"/>
    </location>
</feature>
<dbReference type="Gene3D" id="2.40.440.10">
    <property type="entry name" value="L,D-transpeptidase catalytic domain-like"/>
    <property type="match status" value="1"/>
</dbReference>
<feature type="domain" description="L,D-TPase catalytic" evidence="11">
    <location>
        <begin position="80"/>
        <end position="211"/>
    </location>
</feature>
<comment type="pathway">
    <text evidence="1 9">Cell wall biogenesis; peptidoglycan biosynthesis.</text>
</comment>
<evidence type="ECO:0000256" key="8">
    <source>
        <dbReference type="ARBA" id="ARBA00023316"/>
    </source>
</evidence>
<keyword evidence="3" id="KW-0328">Glycosyltransferase</keyword>
<evidence type="ECO:0000256" key="1">
    <source>
        <dbReference type="ARBA" id="ARBA00004752"/>
    </source>
</evidence>
<name>A0A9D9GZ10_9BACT</name>
<dbReference type="PROSITE" id="PS52029">
    <property type="entry name" value="LD_TPASE"/>
    <property type="match status" value="1"/>
</dbReference>
<evidence type="ECO:0000256" key="9">
    <source>
        <dbReference type="PROSITE-ProRule" id="PRU01373"/>
    </source>
</evidence>
<dbReference type="CDD" id="cd16913">
    <property type="entry name" value="YkuD_like"/>
    <property type="match status" value="1"/>
</dbReference>